<dbReference type="GO" id="GO:0004665">
    <property type="term" value="F:prephenate dehydrogenase (NADP+) activity"/>
    <property type="evidence" value="ECO:0007669"/>
    <property type="project" value="InterPro"/>
</dbReference>
<dbReference type="Gene3D" id="3.40.50.720">
    <property type="entry name" value="NAD(P)-binding Rossmann-like Domain"/>
    <property type="match status" value="1"/>
</dbReference>
<dbReference type="GO" id="GO:0006571">
    <property type="term" value="P:tyrosine biosynthetic process"/>
    <property type="evidence" value="ECO:0007669"/>
    <property type="project" value="InterPro"/>
</dbReference>
<sequence length="362" mass="40440">MTDLKTLREQLTEVDMKIIDLIHQRQSLSKNIGSIKRKAGKPTRDFMREKQVLELATSHAEKLNMEPDVIVDVMQLLIKSSLKTQEKARVQAEGQGSGRSALIIGGAGRMGNWFVEFMKSQGFDVHIADPNANGETENTFSNWQETDDRYDVTVVAAPLRESASILSQMLDKARTGLIFDIGSLKAPFKETLKQMAEKGMQVASIHPMFGPNTDLLTGKHIIFMEVGSDQSLEKVQKLFESTTAQQIKMSLDNHDFAISYVLGLSHALNIAFAKVLSASGEKKDLLSKLSSTTFKDQLGVAKRVTDENPHLYYEIQYLNKFSLKTIAELNQAIQDIFDFVDTGNEADFVAMMEQGKSYFSDV</sequence>
<dbReference type="SUPFAM" id="SSF48600">
    <property type="entry name" value="Chorismate mutase II"/>
    <property type="match status" value="1"/>
</dbReference>
<dbReference type="InterPro" id="IPR036291">
    <property type="entry name" value="NAD(P)-bd_dom_sf"/>
</dbReference>
<dbReference type="SUPFAM" id="SSF51735">
    <property type="entry name" value="NAD(P)-binding Rossmann-fold domains"/>
    <property type="match status" value="1"/>
</dbReference>
<dbReference type="InterPro" id="IPR046826">
    <property type="entry name" value="PDH_N"/>
</dbReference>
<evidence type="ECO:0000259" key="2">
    <source>
        <dbReference type="PROSITE" id="PS51168"/>
    </source>
</evidence>
<dbReference type="Gene3D" id="1.20.59.10">
    <property type="entry name" value="Chorismate mutase"/>
    <property type="match status" value="1"/>
</dbReference>
<dbReference type="Pfam" id="PF20463">
    <property type="entry name" value="PDH_C"/>
    <property type="match status" value="1"/>
</dbReference>
<dbReference type="GO" id="GO:0004106">
    <property type="term" value="F:chorismate mutase activity"/>
    <property type="evidence" value="ECO:0007669"/>
    <property type="project" value="InterPro"/>
</dbReference>
<accession>A0A381UJN3</accession>
<organism evidence="4">
    <name type="scientific">marine metagenome</name>
    <dbReference type="NCBI Taxonomy" id="408172"/>
    <lineage>
        <taxon>unclassified sequences</taxon>
        <taxon>metagenomes</taxon>
        <taxon>ecological metagenomes</taxon>
    </lineage>
</organism>
<keyword evidence="1" id="KW-0560">Oxidoreductase</keyword>
<dbReference type="InterPro" id="IPR002701">
    <property type="entry name" value="CM_II_prokaryot"/>
</dbReference>
<dbReference type="PANTHER" id="PTHR21363">
    <property type="entry name" value="PREPHENATE DEHYDROGENASE"/>
    <property type="match status" value="1"/>
</dbReference>
<dbReference type="InterPro" id="IPR008927">
    <property type="entry name" value="6-PGluconate_DH-like_C_sf"/>
</dbReference>
<dbReference type="Pfam" id="PF01817">
    <property type="entry name" value="CM_2"/>
    <property type="match status" value="1"/>
</dbReference>
<dbReference type="Pfam" id="PF02153">
    <property type="entry name" value="PDH_N"/>
    <property type="match status" value="1"/>
</dbReference>
<dbReference type="InterPro" id="IPR036979">
    <property type="entry name" value="CM_dom_sf"/>
</dbReference>
<protein>
    <recommendedName>
        <fullName evidence="5">Chorismate mutase domain-containing protein</fullName>
    </recommendedName>
</protein>
<dbReference type="InterPro" id="IPR003099">
    <property type="entry name" value="Prephen_DH"/>
</dbReference>
<dbReference type="GO" id="GO:0046417">
    <property type="term" value="P:chorismate metabolic process"/>
    <property type="evidence" value="ECO:0007669"/>
    <property type="project" value="InterPro"/>
</dbReference>
<dbReference type="PANTHER" id="PTHR21363:SF0">
    <property type="entry name" value="PREPHENATE DEHYDROGENASE [NADP(+)]"/>
    <property type="match status" value="1"/>
</dbReference>
<name>A0A381UJN3_9ZZZZ</name>
<dbReference type="PROSITE" id="PS51168">
    <property type="entry name" value="CHORISMATE_MUT_2"/>
    <property type="match status" value="1"/>
</dbReference>
<dbReference type="Gene3D" id="1.10.3660.10">
    <property type="entry name" value="6-phosphogluconate dehydrogenase C-terminal like domain"/>
    <property type="match status" value="1"/>
</dbReference>
<dbReference type="SUPFAM" id="SSF48179">
    <property type="entry name" value="6-phosphogluconate dehydrogenase C-terminal domain-like"/>
    <property type="match status" value="1"/>
</dbReference>
<dbReference type="SMART" id="SM00830">
    <property type="entry name" value="CM_2"/>
    <property type="match status" value="1"/>
</dbReference>
<dbReference type="GO" id="GO:0070403">
    <property type="term" value="F:NAD+ binding"/>
    <property type="evidence" value="ECO:0007669"/>
    <property type="project" value="InterPro"/>
</dbReference>
<dbReference type="GO" id="GO:0008977">
    <property type="term" value="F:prephenate dehydrogenase (NAD+) activity"/>
    <property type="evidence" value="ECO:0007669"/>
    <property type="project" value="InterPro"/>
</dbReference>
<dbReference type="InterPro" id="IPR050812">
    <property type="entry name" value="Preph/Arog_dehydrog"/>
</dbReference>
<dbReference type="PROSITE" id="PS51176">
    <property type="entry name" value="PDH_ADH"/>
    <property type="match status" value="1"/>
</dbReference>
<dbReference type="InterPro" id="IPR046825">
    <property type="entry name" value="PDH_C"/>
</dbReference>
<proteinExistence type="predicted"/>
<feature type="domain" description="Chorismate mutase" evidence="2">
    <location>
        <begin position="1"/>
        <end position="89"/>
    </location>
</feature>
<gene>
    <name evidence="4" type="ORF">METZ01_LOCUS80381</name>
</gene>
<dbReference type="AlphaFoldDB" id="A0A381UJN3"/>
<evidence type="ECO:0000259" key="3">
    <source>
        <dbReference type="PROSITE" id="PS51176"/>
    </source>
</evidence>
<feature type="domain" description="Prephenate/arogenate dehydrogenase" evidence="3">
    <location>
        <begin position="99"/>
        <end position="362"/>
    </location>
</feature>
<evidence type="ECO:0000313" key="4">
    <source>
        <dbReference type="EMBL" id="SVA27527.1"/>
    </source>
</evidence>
<evidence type="ECO:0008006" key="5">
    <source>
        <dbReference type="Google" id="ProtNLM"/>
    </source>
</evidence>
<dbReference type="InterPro" id="IPR036263">
    <property type="entry name" value="Chorismate_II_sf"/>
</dbReference>
<reference evidence="4" key="1">
    <citation type="submission" date="2018-05" db="EMBL/GenBank/DDBJ databases">
        <authorList>
            <person name="Lanie J.A."/>
            <person name="Ng W.-L."/>
            <person name="Kazmierczak K.M."/>
            <person name="Andrzejewski T.M."/>
            <person name="Davidsen T.M."/>
            <person name="Wayne K.J."/>
            <person name="Tettelin H."/>
            <person name="Glass J.I."/>
            <person name="Rusch D."/>
            <person name="Podicherti R."/>
            <person name="Tsui H.-C.T."/>
            <person name="Winkler M.E."/>
        </authorList>
    </citation>
    <scope>NUCLEOTIDE SEQUENCE</scope>
</reference>
<evidence type="ECO:0000256" key="1">
    <source>
        <dbReference type="ARBA" id="ARBA00023002"/>
    </source>
</evidence>
<dbReference type="EMBL" id="UINC01006437">
    <property type="protein sequence ID" value="SVA27527.1"/>
    <property type="molecule type" value="Genomic_DNA"/>
</dbReference>